<sequence>MYYIFTRPRLNTRYWCKQCRIYEY</sequence>
<dbReference type="Proteomes" id="UP000244811">
    <property type="component" value="Chromosome 3"/>
</dbReference>
<gene>
    <name evidence="1" type="ORF">MACK_003913</name>
</gene>
<evidence type="ECO:0000313" key="1">
    <source>
        <dbReference type="EMBL" id="UVC49798.1"/>
    </source>
</evidence>
<name>A0A976XJE2_THEOR</name>
<organism evidence="1 2">
    <name type="scientific">Theileria orientalis</name>
    <dbReference type="NCBI Taxonomy" id="68886"/>
    <lineage>
        <taxon>Eukaryota</taxon>
        <taxon>Sar</taxon>
        <taxon>Alveolata</taxon>
        <taxon>Apicomplexa</taxon>
        <taxon>Aconoidasida</taxon>
        <taxon>Piroplasmida</taxon>
        <taxon>Theileriidae</taxon>
        <taxon>Theileria</taxon>
    </lineage>
</organism>
<accession>A0A976XJE2</accession>
<protein>
    <submittedName>
        <fullName evidence="1">Uncharacterized protein</fullName>
    </submittedName>
</protein>
<dbReference type="AlphaFoldDB" id="A0A976XJE2"/>
<dbReference type="EMBL" id="CP056070">
    <property type="protein sequence ID" value="UVC49798.1"/>
    <property type="molecule type" value="Genomic_DNA"/>
</dbReference>
<proteinExistence type="predicted"/>
<reference evidence="1" key="1">
    <citation type="submission" date="2022-07" db="EMBL/GenBank/DDBJ databases">
        <title>Evaluation of T. orientalis genome assembly methods using nanopore sequencing and analysis of variation between genomes.</title>
        <authorList>
            <person name="Yam J."/>
            <person name="Micallef M.L."/>
            <person name="Liu M."/>
            <person name="Djordjevic S.P."/>
            <person name="Bogema D.R."/>
            <person name="Jenkins C."/>
        </authorList>
    </citation>
    <scope>NUCLEOTIDE SEQUENCE</scope>
    <source>
        <strain evidence="1">Goon Nure</strain>
    </source>
</reference>
<evidence type="ECO:0000313" key="2">
    <source>
        <dbReference type="Proteomes" id="UP000244811"/>
    </source>
</evidence>